<evidence type="ECO:0008006" key="3">
    <source>
        <dbReference type="Google" id="ProtNLM"/>
    </source>
</evidence>
<dbReference type="Pfam" id="PF04343">
    <property type="entry name" value="DUF488"/>
    <property type="match status" value="1"/>
</dbReference>
<dbReference type="RefSeq" id="WP_090018338.1">
    <property type="nucleotide sequence ID" value="NZ_FNCE01000001.1"/>
</dbReference>
<dbReference type="InterPro" id="IPR007438">
    <property type="entry name" value="DUF488"/>
</dbReference>
<dbReference type="STRING" id="1082479.SAMN05216241_101306"/>
<dbReference type="Proteomes" id="UP000199415">
    <property type="component" value="Unassembled WGS sequence"/>
</dbReference>
<dbReference type="PANTHER" id="PTHR39337">
    <property type="entry name" value="BLR5642 PROTEIN"/>
    <property type="match status" value="1"/>
</dbReference>
<keyword evidence="2" id="KW-1185">Reference proteome</keyword>
<dbReference type="EMBL" id="FNCE01000001">
    <property type="protein sequence ID" value="SDF50615.1"/>
    <property type="molecule type" value="Genomic_DNA"/>
</dbReference>
<evidence type="ECO:0000313" key="1">
    <source>
        <dbReference type="EMBL" id="SDF50615.1"/>
    </source>
</evidence>
<gene>
    <name evidence="1" type="ORF">SAMN05216241_101306</name>
</gene>
<accession>A0A1G7LM96</accession>
<dbReference type="AlphaFoldDB" id="A0A1G7LM96"/>
<dbReference type="OrthoDB" id="9789109at2"/>
<reference evidence="1 2" key="1">
    <citation type="submission" date="2016-10" db="EMBL/GenBank/DDBJ databases">
        <authorList>
            <person name="de Groot N.N."/>
        </authorList>
    </citation>
    <scope>NUCLEOTIDE SEQUENCE [LARGE SCALE GENOMIC DNA]</scope>
    <source>
        <strain evidence="1 2">DSM 25584</strain>
    </source>
</reference>
<proteinExistence type="predicted"/>
<sequence>MTDAVIHTLGHSNHDLGDLLALLGHHGIEVVVDVRAVPHSGRFPQYRKRALERSLPEHDIGYRWMGDTLGGVGKRSDAATFAEIARRRDFHDALDAVVDLAAAHRPALMCAERDPVQCHRTALIARQLRTRPGVALRHILADGSVEPQASLDARLVAELLGDQGELFAPRDDAVERAYAELAARMTGERPAG</sequence>
<dbReference type="PANTHER" id="PTHR39337:SF1">
    <property type="entry name" value="BLR5642 PROTEIN"/>
    <property type="match status" value="1"/>
</dbReference>
<organism evidence="1 2">
    <name type="scientific">Limimonas halophila</name>
    <dbReference type="NCBI Taxonomy" id="1082479"/>
    <lineage>
        <taxon>Bacteria</taxon>
        <taxon>Pseudomonadati</taxon>
        <taxon>Pseudomonadota</taxon>
        <taxon>Alphaproteobacteria</taxon>
        <taxon>Rhodospirillales</taxon>
        <taxon>Rhodovibrionaceae</taxon>
        <taxon>Limimonas</taxon>
    </lineage>
</organism>
<evidence type="ECO:0000313" key="2">
    <source>
        <dbReference type="Proteomes" id="UP000199415"/>
    </source>
</evidence>
<name>A0A1G7LM96_9PROT</name>
<protein>
    <recommendedName>
        <fullName evidence="3">DUF488 domain-containing protein</fullName>
    </recommendedName>
</protein>